<dbReference type="Proteomes" id="UP000681967">
    <property type="component" value="Unassembled WGS sequence"/>
</dbReference>
<protein>
    <submittedName>
        <fullName evidence="1">Uncharacterized protein</fullName>
    </submittedName>
</protein>
<organism evidence="1 2">
    <name type="scientific">Rotaria magnacalcarata</name>
    <dbReference type="NCBI Taxonomy" id="392030"/>
    <lineage>
        <taxon>Eukaryota</taxon>
        <taxon>Metazoa</taxon>
        <taxon>Spiralia</taxon>
        <taxon>Gnathifera</taxon>
        <taxon>Rotifera</taxon>
        <taxon>Eurotatoria</taxon>
        <taxon>Bdelloidea</taxon>
        <taxon>Philodinida</taxon>
        <taxon>Philodinidae</taxon>
        <taxon>Rotaria</taxon>
    </lineage>
</organism>
<dbReference type="EMBL" id="CAJOBH010044628">
    <property type="protein sequence ID" value="CAF4347518.1"/>
    <property type="molecule type" value="Genomic_DNA"/>
</dbReference>
<reference evidence="1" key="1">
    <citation type="submission" date="2021-02" db="EMBL/GenBank/DDBJ databases">
        <authorList>
            <person name="Nowell W R."/>
        </authorList>
    </citation>
    <scope>NUCLEOTIDE SEQUENCE</scope>
</reference>
<comment type="caution">
    <text evidence="1">The sequence shown here is derived from an EMBL/GenBank/DDBJ whole genome shotgun (WGS) entry which is preliminary data.</text>
</comment>
<evidence type="ECO:0000313" key="1">
    <source>
        <dbReference type="EMBL" id="CAF4347518.1"/>
    </source>
</evidence>
<gene>
    <name evidence="1" type="ORF">BYL167_LOCUS29360</name>
</gene>
<evidence type="ECO:0000313" key="2">
    <source>
        <dbReference type="Proteomes" id="UP000681967"/>
    </source>
</evidence>
<name>A0A8S2UNF1_9BILA</name>
<proteinExistence type="predicted"/>
<dbReference type="AlphaFoldDB" id="A0A8S2UNF1"/>
<sequence length="177" mass="20397">MQSKYVSDESVRGLCKKLMALAMMPENTVLSAYDEINKDAQMLPDSPMKPLLNYFEKNWLSNVDMWNVYAAESRTNNICEAYHSRINCRILRNHPNIWKFIKFLQAEEKRAQLVIIQWSAGASKKQQPRTAFIQSRINTLYARYNDGVINSSDLLTGLSLVVGAKKKRIETQFTAEE</sequence>
<accession>A0A8S2UNF1</accession>